<evidence type="ECO:0000313" key="6">
    <source>
        <dbReference type="Proteomes" id="UP000243975"/>
    </source>
</evidence>
<evidence type="ECO:0000256" key="1">
    <source>
        <dbReference type="ARBA" id="ARBA00008668"/>
    </source>
</evidence>
<organism evidence="5 6">
    <name type="scientific">Cynara cardunculus var. scolymus</name>
    <name type="common">Globe artichoke</name>
    <name type="synonym">Cynara scolymus</name>
    <dbReference type="NCBI Taxonomy" id="59895"/>
    <lineage>
        <taxon>Eukaryota</taxon>
        <taxon>Viridiplantae</taxon>
        <taxon>Streptophyta</taxon>
        <taxon>Embryophyta</taxon>
        <taxon>Tracheophyta</taxon>
        <taxon>Spermatophyta</taxon>
        <taxon>Magnoliopsida</taxon>
        <taxon>eudicotyledons</taxon>
        <taxon>Gunneridae</taxon>
        <taxon>Pentapetalae</taxon>
        <taxon>asterids</taxon>
        <taxon>campanulids</taxon>
        <taxon>Asterales</taxon>
        <taxon>Asteraceae</taxon>
        <taxon>Carduoideae</taxon>
        <taxon>Cardueae</taxon>
        <taxon>Carduinae</taxon>
        <taxon>Cynara</taxon>
    </lineage>
</organism>
<dbReference type="InterPro" id="IPR001087">
    <property type="entry name" value="GDSL"/>
</dbReference>
<dbReference type="Gramene" id="KVH44673">
    <property type="protein sequence ID" value="KVH44673"/>
    <property type="gene ID" value="Ccrd_025741"/>
</dbReference>
<dbReference type="Proteomes" id="UP000243975">
    <property type="component" value="Unassembled WGS sequence"/>
</dbReference>
<feature type="signal peptide" evidence="4">
    <location>
        <begin position="1"/>
        <end position="23"/>
    </location>
</feature>
<proteinExistence type="inferred from homology"/>
<evidence type="ECO:0000256" key="2">
    <source>
        <dbReference type="ARBA" id="ARBA00022801"/>
    </source>
</evidence>
<dbReference type="GO" id="GO:0016788">
    <property type="term" value="F:hydrolase activity, acting on ester bonds"/>
    <property type="evidence" value="ECO:0007669"/>
    <property type="project" value="InterPro"/>
</dbReference>
<evidence type="ECO:0000256" key="4">
    <source>
        <dbReference type="SAM" id="SignalP"/>
    </source>
</evidence>
<dbReference type="EMBL" id="LEKV01006826">
    <property type="protein sequence ID" value="KVH44673.1"/>
    <property type="molecule type" value="Genomic_DNA"/>
</dbReference>
<comment type="caution">
    <text evidence="5">The sequence shown here is derived from an EMBL/GenBank/DDBJ whole genome shotgun (WGS) entry which is preliminary data.</text>
</comment>
<dbReference type="InterPro" id="IPR051058">
    <property type="entry name" value="GDSL_Est/Lipase"/>
</dbReference>
<keyword evidence="3" id="KW-0443">Lipid metabolism</keyword>
<dbReference type="InterPro" id="IPR036514">
    <property type="entry name" value="SGNH_hydro_sf"/>
</dbReference>
<dbReference type="Gene3D" id="3.40.50.1110">
    <property type="entry name" value="SGNH hydrolase"/>
    <property type="match status" value="1"/>
</dbReference>
<keyword evidence="3" id="KW-0442">Lipid degradation</keyword>
<evidence type="ECO:0000313" key="5">
    <source>
        <dbReference type="EMBL" id="KVH44673.1"/>
    </source>
</evidence>
<dbReference type="CDD" id="cd01837">
    <property type="entry name" value="SGNH_plant_lipase_like"/>
    <property type="match status" value="1"/>
</dbReference>
<dbReference type="STRING" id="59895.A0A103UZT5"/>
<feature type="chain" id="PRO_5007118370" evidence="4">
    <location>
        <begin position="24"/>
        <end position="299"/>
    </location>
</feature>
<comment type="similarity">
    <text evidence="1">Belongs to the 'GDSL' lipolytic enzyme family.</text>
</comment>
<keyword evidence="2" id="KW-0378">Hydrolase</keyword>
<protein>
    <submittedName>
        <fullName evidence="5">Lipase, GDSL</fullName>
    </submittedName>
</protein>
<dbReference type="InterPro" id="IPR035669">
    <property type="entry name" value="SGNH_plant_lipase-like"/>
</dbReference>
<dbReference type="OMA" id="EGECHEE"/>
<gene>
    <name evidence="5" type="ORF">Ccrd_025741</name>
</gene>
<dbReference type="Pfam" id="PF00657">
    <property type="entry name" value="Lipase_GDSL"/>
    <property type="match status" value="1"/>
</dbReference>
<sequence>MKIRMSMHSLVFWYLCLVHVSCCFCFTNFAFGDSIVDAGNNNYLPSLSKADYSPYGIDFTPSGGKPTGRYTNGFTIVGRIPLRMQIKNFERSRAEMVKTMGENSTRNFLKDAIFSLTIGSNDIITYFLPNLPFRLHELGARKMVIVDVGPLGCIPFVRAIHLLPEGECHEEMNTLIRGYNEKLRVAVHRLNQEIGMDSIFVYANSYDVINGILQNYGDYGFENVNDPCCGGYFPPFFCFRIGDEKEISSSLCEDRSKYLFWDSYHPGQAANFIIAQQMLNGDESICSPINVRQLHSHKL</sequence>
<dbReference type="AlphaFoldDB" id="A0A103UZT5"/>
<accession>A0A103UZT5</accession>
<keyword evidence="4" id="KW-0732">Signal</keyword>
<dbReference type="PANTHER" id="PTHR45648:SF5">
    <property type="entry name" value="OS04G0577300 PROTEIN"/>
    <property type="match status" value="1"/>
</dbReference>
<dbReference type="PANTHER" id="PTHR45648">
    <property type="entry name" value="GDSL LIPASE/ACYLHYDROLASE FAMILY PROTEIN (AFU_ORTHOLOGUE AFUA_4G14700)"/>
    <property type="match status" value="1"/>
</dbReference>
<keyword evidence="6" id="KW-1185">Reference proteome</keyword>
<reference evidence="5 6" key="1">
    <citation type="journal article" date="2016" name="Sci. Rep.">
        <title>The genome sequence of the outbreeding globe artichoke constructed de novo incorporating a phase-aware low-pass sequencing strategy of F1 progeny.</title>
        <authorList>
            <person name="Scaglione D."/>
            <person name="Reyes-Chin-Wo S."/>
            <person name="Acquadro A."/>
            <person name="Froenicke L."/>
            <person name="Portis E."/>
            <person name="Beitel C."/>
            <person name="Tirone M."/>
            <person name="Mauro R."/>
            <person name="Lo Monaco A."/>
            <person name="Mauromicale G."/>
            <person name="Faccioli P."/>
            <person name="Cattivelli L."/>
            <person name="Rieseberg L."/>
            <person name="Michelmore R."/>
            <person name="Lanteri S."/>
        </authorList>
    </citation>
    <scope>NUCLEOTIDE SEQUENCE [LARGE SCALE GENOMIC DNA]</scope>
    <source>
        <strain evidence="5">2C</strain>
    </source>
</reference>
<evidence type="ECO:0000256" key="3">
    <source>
        <dbReference type="ARBA" id="ARBA00022963"/>
    </source>
</evidence>
<dbReference type="SUPFAM" id="SSF52266">
    <property type="entry name" value="SGNH hydrolase"/>
    <property type="match status" value="1"/>
</dbReference>
<name>A0A103UZT5_CYNCS</name>
<dbReference type="GO" id="GO:0016042">
    <property type="term" value="P:lipid catabolic process"/>
    <property type="evidence" value="ECO:0007669"/>
    <property type="project" value="UniProtKB-KW"/>
</dbReference>